<organism evidence="16 17">
    <name type="scientific">Starmerella bacillaris</name>
    <name type="common">Yeast</name>
    <name type="synonym">Candida zemplinina</name>
    <dbReference type="NCBI Taxonomy" id="1247836"/>
    <lineage>
        <taxon>Eukaryota</taxon>
        <taxon>Fungi</taxon>
        <taxon>Dikarya</taxon>
        <taxon>Ascomycota</taxon>
        <taxon>Saccharomycotina</taxon>
        <taxon>Dipodascomycetes</taxon>
        <taxon>Dipodascales</taxon>
        <taxon>Trichomonascaceae</taxon>
        <taxon>Starmerella</taxon>
    </lineage>
</organism>
<dbReference type="AlphaFoldDB" id="A0AAV5RGK7"/>
<dbReference type="NCBIfam" id="NF002148">
    <property type="entry name" value="PRK00982.1-2"/>
    <property type="match status" value="1"/>
</dbReference>
<sequence>MFSKNLLRAASTPILRPIINRPVSRIPAFVRFQSTLPRADVQSRILTVFHNFLGNDKEVSATATFQDLGLDSLDAVELMVAVEEEFGIEIPDTDSDEIKSVSDAVEYISAQSAAR</sequence>
<evidence type="ECO:0000256" key="13">
    <source>
        <dbReference type="ARBA" id="ARBA00023160"/>
    </source>
</evidence>
<keyword evidence="13 14" id="KW-0275">Fatty acid biosynthesis</keyword>
<dbReference type="Proteomes" id="UP001362899">
    <property type="component" value="Unassembled WGS sequence"/>
</dbReference>
<comment type="caution">
    <text evidence="16">The sequence shown here is derived from an EMBL/GenBank/DDBJ whole genome shotgun (WGS) entry which is preliminary data.</text>
</comment>
<evidence type="ECO:0000313" key="16">
    <source>
        <dbReference type="EMBL" id="GMM50731.1"/>
    </source>
</evidence>
<comment type="similarity">
    <text evidence="3">Belongs to the acyl carrier protein (ACP) family.</text>
</comment>
<keyword evidence="4" id="KW-0813">Transport</keyword>
<keyword evidence="11" id="KW-0443">Lipid metabolism</keyword>
<dbReference type="SMART" id="SM00823">
    <property type="entry name" value="PKS_PP"/>
    <property type="match status" value="1"/>
</dbReference>
<dbReference type="InterPro" id="IPR003231">
    <property type="entry name" value="ACP"/>
</dbReference>
<dbReference type="GO" id="GO:0000036">
    <property type="term" value="F:acyl carrier activity"/>
    <property type="evidence" value="ECO:0007669"/>
    <property type="project" value="TreeGrafter"/>
</dbReference>
<keyword evidence="8" id="KW-0276">Fatty acid metabolism</keyword>
<evidence type="ECO:0000256" key="3">
    <source>
        <dbReference type="ARBA" id="ARBA00010930"/>
    </source>
</evidence>
<evidence type="ECO:0000256" key="10">
    <source>
        <dbReference type="ARBA" id="ARBA00022982"/>
    </source>
</evidence>
<evidence type="ECO:0000256" key="1">
    <source>
        <dbReference type="ARBA" id="ARBA00004173"/>
    </source>
</evidence>
<dbReference type="GO" id="GO:0099128">
    <property type="term" value="C:mitochondrial [2Fe-2S] assembly complex"/>
    <property type="evidence" value="ECO:0007669"/>
    <property type="project" value="UniProtKB-ARBA"/>
</dbReference>
<keyword evidence="17" id="KW-1185">Reference proteome</keyword>
<evidence type="ECO:0000256" key="2">
    <source>
        <dbReference type="ARBA" id="ARBA00005194"/>
    </source>
</evidence>
<dbReference type="NCBIfam" id="TIGR00517">
    <property type="entry name" value="acyl_carrier"/>
    <property type="match status" value="1"/>
</dbReference>
<dbReference type="InterPro" id="IPR009081">
    <property type="entry name" value="PP-bd_ACP"/>
</dbReference>
<dbReference type="PANTHER" id="PTHR20863:SF28">
    <property type="entry name" value="ACYL CARRIER PROTEIN, MITOCHONDRIAL"/>
    <property type="match status" value="1"/>
</dbReference>
<evidence type="ECO:0000256" key="8">
    <source>
        <dbReference type="ARBA" id="ARBA00022832"/>
    </source>
</evidence>
<accession>A0AAV5RGK7</accession>
<evidence type="ECO:0000256" key="9">
    <source>
        <dbReference type="ARBA" id="ARBA00022946"/>
    </source>
</evidence>
<keyword evidence="10" id="KW-0249">Electron transport</keyword>
<evidence type="ECO:0000256" key="5">
    <source>
        <dbReference type="ARBA" id="ARBA00022450"/>
    </source>
</evidence>
<feature type="domain" description="Carrier" evidence="15">
    <location>
        <begin position="36"/>
        <end position="112"/>
    </location>
</feature>
<keyword evidence="7" id="KW-0597">Phosphoprotein</keyword>
<protein>
    <recommendedName>
        <fullName evidence="14">Acyl carrier protein</fullName>
    </recommendedName>
</protein>
<dbReference type="PANTHER" id="PTHR20863">
    <property type="entry name" value="ACYL CARRIER PROTEIN"/>
    <property type="match status" value="1"/>
</dbReference>
<dbReference type="FunFam" id="1.10.1200.10:FF:000003">
    <property type="entry name" value="Acyl carrier protein"/>
    <property type="match status" value="1"/>
</dbReference>
<dbReference type="Gene3D" id="1.10.1200.10">
    <property type="entry name" value="ACP-like"/>
    <property type="match status" value="1"/>
</dbReference>
<comment type="function">
    <text evidence="14">Carrier of the growing fatty acid chain in fatty acid biosynthesis.</text>
</comment>
<dbReference type="EMBL" id="BTGC01000003">
    <property type="protein sequence ID" value="GMM50731.1"/>
    <property type="molecule type" value="Genomic_DNA"/>
</dbReference>
<dbReference type="GO" id="GO:0031177">
    <property type="term" value="F:phosphopantetheine binding"/>
    <property type="evidence" value="ECO:0007669"/>
    <property type="project" value="InterPro"/>
</dbReference>
<dbReference type="PROSITE" id="PS50075">
    <property type="entry name" value="CARRIER"/>
    <property type="match status" value="1"/>
</dbReference>
<reference evidence="16 17" key="1">
    <citation type="journal article" date="2023" name="Elife">
        <title>Identification of key yeast species and microbe-microbe interactions impacting larval growth of Drosophila in the wild.</title>
        <authorList>
            <person name="Mure A."/>
            <person name="Sugiura Y."/>
            <person name="Maeda R."/>
            <person name="Honda K."/>
            <person name="Sakurai N."/>
            <person name="Takahashi Y."/>
            <person name="Watada M."/>
            <person name="Katoh T."/>
            <person name="Gotoh A."/>
            <person name="Gotoh Y."/>
            <person name="Taniguchi I."/>
            <person name="Nakamura K."/>
            <person name="Hayashi T."/>
            <person name="Katayama T."/>
            <person name="Uemura T."/>
            <person name="Hattori Y."/>
        </authorList>
    </citation>
    <scope>NUCLEOTIDE SEQUENCE [LARGE SCALE GENOMIC DNA]</scope>
    <source>
        <strain evidence="16 17">SB-73</strain>
    </source>
</reference>
<dbReference type="GO" id="GO:0000035">
    <property type="term" value="F:acyl binding"/>
    <property type="evidence" value="ECO:0007669"/>
    <property type="project" value="TreeGrafter"/>
</dbReference>
<keyword evidence="12" id="KW-0496">Mitochondrion</keyword>
<evidence type="ECO:0000256" key="12">
    <source>
        <dbReference type="ARBA" id="ARBA00023128"/>
    </source>
</evidence>
<keyword evidence="6 14" id="KW-0444">Lipid biosynthesis</keyword>
<evidence type="ECO:0000256" key="11">
    <source>
        <dbReference type="ARBA" id="ARBA00023098"/>
    </source>
</evidence>
<proteinExistence type="inferred from homology"/>
<dbReference type="HAMAP" id="MF_01217">
    <property type="entry name" value="Acyl_carrier"/>
    <property type="match status" value="1"/>
</dbReference>
<gene>
    <name evidence="16" type="ORF">DASB73_016890</name>
</gene>
<keyword evidence="9" id="KW-0809">Transit peptide</keyword>
<evidence type="ECO:0000256" key="4">
    <source>
        <dbReference type="ARBA" id="ARBA00022448"/>
    </source>
</evidence>
<comment type="subcellular location">
    <subcellularLocation>
        <location evidence="1">Mitochondrion</location>
    </subcellularLocation>
</comment>
<dbReference type="InterPro" id="IPR020806">
    <property type="entry name" value="PKS_PP-bd"/>
</dbReference>
<evidence type="ECO:0000256" key="7">
    <source>
        <dbReference type="ARBA" id="ARBA00022553"/>
    </source>
</evidence>
<evidence type="ECO:0000313" key="17">
    <source>
        <dbReference type="Proteomes" id="UP001362899"/>
    </source>
</evidence>
<dbReference type="SUPFAM" id="SSF47336">
    <property type="entry name" value="ACP-like"/>
    <property type="match status" value="1"/>
</dbReference>
<dbReference type="InterPro" id="IPR036736">
    <property type="entry name" value="ACP-like_sf"/>
</dbReference>
<keyword evidence="5 14" id="KW-0596">Phosphopantetheine</keyword>
<evidence type="ECO:0000256" key="14">
    <source>
        <dbReference type="RuleBase" id="RU000722"/>
    </source>
</evidence>
<evidence type="ECO:0000259" key="15">
    <source>
        <dbReference type="PROSITE" id="PS50075"/>
    </source>
</evidence>
<evidence type="ECO:0000256" key="6">
    <source>
        <dbReference type="ARBA" id="ARBA00022516"/>
    </source>
</evidence>
<comment type="pathway">
    <text evidence="2">Lipid metabolism; fatty acid biosynthesis.</text>
</comment>
<name>A0AAV5RGK7_STABA</name>
<dbReference type="Pfam" id="PF00550">
    <property type="entry name" value="PP-binding"/>
    <property type="match status" value="1"/>
</dbReference>